<proteinExistence type="predicted"/>
<accession>A0A388SE43</accession>
<sequence length="527" mass="56938">MFTISRRNLITAAVLTAVTSPAWAKTQTINTDIVIIGGGLGGLSAGSTAVKHGARVVVLEKLGVLGGAGHFPEGSLGVQTTWQKAHGINTTVDQVLDASLEYHHFRADPEVLRALIAGSTDTINEILNEAHIGMRGIRTMYPKNESLMTWHLFKGGCEAVLDYYEKNIRAAGDRAQILTSTPAQKLLTNNGQIVGVEAKSAKGDTIFVMAKKVIIATGGFAANKEMIAKYVADSSTPGMVEPIWLRGPEKDGRTGDGINMAQLVGAGLAGMQTVAGNAPYLPDNPPIRQFSGPDYLKQGRCALAQPWLWVNHEGKRFFNESRGSVFVDVYNAMTTAGGVMYTIFDQKKMDTMVNKGALLPFNAIVLAGVPLKELPKTWEEGMKRGWAFKADTIEDLANQIGVPPKNLRATMERVNKFAAEKKDPDFGRKPEHLEAFDMNHGPYYALKGIRAYFLTLGGVTVTPRFEAKNLQGDVIPNLYVIGQDIGGLYDSTYDLRCEGSASSFAMTSGRLAAIHAIDAIKGKTSSM</sequence>
<feature type="signal peptide" evidence="5">
    <location>
        <begin position="1"/>
        <end position="24"/>
    </location>
</feature>
<organism evidence="7 8">
    <name type="scientific">Mesosutterella multiformis</name>
    <dbReference type="NCBI Taxonomy" id="2259133"/>
    <lineage>
        <taxon>Bacteria</taxon>
        <taxon>Pseudomonadati</taxon>
        <taxon>Pseudomonadota</taxon>
        <taxon>Betaproteobacteria</taxon>
        <taxon>Burkholderiales</taxon>
        <taxon>Sutterellaceae</taxon>
        <taxon>Mesosutterella</taxon>
    </lineage>
</organism>
<keyword evidence="2" id="KW-0285">Flavoprotein</keyword>
<dbReference type="PANTHER" id="PTHR43400">
    <property type="entry name" value="FUMARATE REDUCTASE"/>
    <property type="match status" value="1"/>
</dbReference>
<gene>
    <name evidence="7" type="ORF">MESMUL_10830</name>
</gene>
<dbReference type="InterPro" id="IPR036188">
    <property type="entry name" value="FAD/NAD-bd_sf"/>
</dbReference>
<dbReference type="Gene3D" id="3.90.700.10">
    <property type="entry name" value="Succinate dehydrogenase/fumarate reductase flavoprotein, catalytic domain"/>
    <property type="match status" value="1"/>
</dbReference>
<evidence type="ECO:0000256" key="5">
    <source>
        <dbReference type="SAM" id="SignalP"/>
    </source>
</evidence>
<comment type="cofactor">
    <cofactor evidence="1">
        <name>FAD</name>
        <dbReference type="ChEBI" id="CHEBI:57692"/>
    </cofactor>
</comment>
<dbReference type="AlphaFoldDB" id="A0A388SE43"/>
<feature type="domain" description="FAD-dependent oxidoreductase 2 FAD-binding" evidence="6">
    <location>
        <begin position="32"/>
        <end position="495"/>
    </location>
</feature>
<protein>
    <submittedName>
        <fullName evidence="7">Fumarate reductase</fullName>
    </submittedName>
</protein>
<dbReference type="SUPFAM" id="SSF51905">
    <property type="entry name" value="FAD/NAD(P)-binding domain"/>
    <property type="match status" value="1"/>
</dbReference>
<name>A0A388SE43_9BURK</name>
<evidence type="ECO:0000313" key="7">
    <source>
        <dbReference type="EMBL" id="GBO93729.1"/>
    </source>
</evidence>
<feature type="chain" id="PRO_5030071281" evidence="5">
    <location>
        <begin position="25"/>
        <end position="527"/>
    </location>
</feature>
<keyword evidence="5" id="KW-0732">Signal</keyword>
<evidence type="ECO:0000256" key="1">
    <source>
        <dbReference type="ARBA" id="ARBA00001974"/>
    </source>
</evidence>
<evidence type="ECO:0000313" key="8">
    <source>
        <dbReference type="Proteomes" id="UP000266091"/>
    </source>
</evidence>
<evidence type="ECO:0000259" key="6">
    <source>
        <dbReference type="Pfam" id="PF00890"/>
    </source>
</evidence>
<dbReference type="RefSeq" id="WP_116270048.1">
    <property type="nucleotide sequence ID" value="NZ_BGZJ01000001.1"/>
</dbReference>
<dbReference type="InterPro" id="IPR050315">
    <property type="entry name" value="FAD-oxidoreductase_2"/>
</dbReference>
<evidence type="ECO:0000256" key="4">
    <source>
        <dbReference type="ARBA" id="ARBA00023002"/>
    </source>
</evidence>
<evidence type="ECO:0000256" key="2">
    <source>
        <dbReference type="ARBA" id="ARBA00022630"/>
    </source>
</evidence>
<dbReference type="PANTHER" id="PTHR43400:SF10">
    <property type="entry name" value="3-OXOSTEROID 1-DEHYDROGENASE"/>
    <property type="match status" value="1"/>
</dbReference>
<evidence type="ECO:0000256" key="3">
    <source>
        <dbReference type="ARBA" id="ARBA00022827"/>
    </source>
</evidence>
<dbReference type="GO" id="GO:0008202">
    <property type="term" value="P:steroid metabolic process"/>
    <property type="evidence" value="ECO:0007669"/>
    <property type="project" value="UniProtKB-ARBA"/>
</dbReference>
<keyword evidence="4" id="KW-0560">Oxidoreductase</keyword>
<accession>A0A401LH32</accession>
<dbReference type="GO" id="GO:0016491">
    <property type="term" value="F:oxidoreductase activity"/>
    <property type="evidence" value="ECO:0007669"/>
    <property type="project" value="UniProtKB-KW"/>
</dbReference>
<dbReference type="OrthoDB" id="9155337at2"/>
<dbReference type="EMBL" id="BGZJ01000001">
    <property type="protein sequence ID" value="GBO93729.1"/>
    <property type="molecule type" value="Genomic_DNA"/>
</dbReference>
<dbReference type="InterPro" id="IPR003953">
    <property type="entry name" value="FAD-dep_OxRdtase_2_FAD-bd"/>
</dbReference>
<dbReference type="InterPro" id="IPR027477">
    <property type="entry name" value="Succ_DH/fumarate_Rdtase_cat_sf"/>
</dbReference>
<comment type="caution">
    <text evidence="7">The sequence shown here is derived from an EMBL/GenBank/DDBJ whole genome shotgun (WGS) entry which is preliminary data.</text>
</comment>
<dbReference type="Gene3D" id="3.50.50.60">
    <property type="entry name" value="FAD/NAD(P)-binding domain"/>
    <property type="match status" value="1"/>
</dbReference>
<keyword evidence="8" id="KW-1185">Reference proteome</keyword>
<keyword evidence="3" id="KW-0274">FAD</keyword>
<dbReference type="SUPFAM" id="SSF56425">
    <property type="entry name" value="Succinate dehydrogenase/fumarate reductase flavoprotein, catalytic domain"/>
    <property type="match status" value="1"/>
</dbReference>
<dbReference type="Pfam" id="PF00890">
    <property type="entry name" value="FAD_binding_2"/>
    <property type="match status" value="1"/>
</dbReference>
<dbReference type="Proteomes" id="UP000266091">
    <property type="component" value="Unassembled WGS sequence"/>
</dbReference>
<reference evidence="7 8" key="1">
    <citation type="journal article" date="2018" name="Int. J. Syst. Evol. Microbiol.">
        <title>Mesosutterella multiformis gen. nov., sp. nov., a member of the family Sutterellaceae and Sutterella megalosphaeroides sp. nov., isolated from human faeces.</title>
        <authorList>
            <person name="Sakamoto M."/>
            <person name="Ikeyama N."/>
            <person name="Kunihiro T."/>
            <person name="Iino T."/>
            <person name="Yuki M."/>
            <person name="Ohkuma M."/>
        </authorList>
    </citation>
    <scope>NUCLEOTIDE SEQUENCE [LARGE SCALE GENOMIC DNA]</scope>
    <source>
        <strain evidence="7 8">4NBBH2</strain>
    </source>
</reference>